<protein>
    <submittedName>
        <fullName evidence="2">Uncharacterized protein</fullName>
    </submittedName>
</protein>
<evidence type="ECO:0000313" key="2">
    <source>
        <dbReference type="EMBL" id="VDO01680.1"/>
    </source>
</evidence>
<name>A0A3P7RY74_RODNA</name>
<keyword evidence="3" id="KW-1185">Reference proteome</keyword>
<reference evidence="2 3" key="1">
    <citation type="submission" date="2018-11" db="EMBL/GenBank/DDBJ databases">
        <authorList>
            <consortium name="Pathogen Informatics"/>
        </authorList>
    </citation>
    <scope>NUCLEOTIDE SEQUENCE [LARGE SCALE GENOMIC DNA]</scope>
</reference>
<organism evidence="2 3">
    <name type="scientific">Rodentolepis nana</name>
    <name type="common">Dwarf tapeworm</name>
    <name type="synonym">Hymenolepis nana</name>
    <dbReference type="NCBI Taxonomy" id="102285"/>
    <lineage>
        <taxon>Eukaryota</taxon>
        <taxon>Metazoa</taxon>
        <taxon>Spiralia</taxon>
        <taxon>Lophotrochozoa</taxon>
        <taxon>Platyhelminthes</taxon>
        <taxon>Cestoda</taxon>
        <taxon>Eucestoda</taxon>
        <taxon>Cyclophyllidea</taxon>
        <taxon>Hymenolepididae</taxon>
        <taxon>Rodentolepis</taxon>
    </lineage>
</organism>
<feature type="compositionally biased region" description="Polar residues" evidence="1">
    <location>
        <begin position="30"/>
        <end position="50"/>
    </location>
</feature>
<gene>
    <name evidence="2" type="ORF">HNAJ_LOCUS5820</name>
</gene>
<sequence length="67" mass="7553">MSEACAREMIAKVLTSDEGIEPHENPQPPRNTTIPDQPTIEQRLQPQQYIPPQVSDEKAEPSKTENL</sequence>
<dbReference type="AlphaFoldDB" id="A0A3P7RY74"/>
<dbReference type="EMBL" id="UZAE01005490">
    <property type="protein sequence ID" value="VDO01680.1"/>
    <property type="molecule type" value="Genomic_DNA"/>
</dbReference>
<feature type="region of interest" description="Disordered" evidence="1">
    <location>
        <begin position="14"/>
        <end position="67"/>
    </location>
</feature>
<proteinExistence type="predicted"/>
<feature type="compositionally biased region" description="Basic and acidic residues" evidence="1">
    <location>
        <begin position="55"/>
        <end position="67"/>
    </location>
</feature>
<accession>A0A3P7RY74</accession>
<evidence type="ECO:0000313" key="3">
    <source>
        <dbReference type="Proteomes" id="UP000278807"/>
    </source>
</evidence>
<dbReference type="Proteomes" id="UP000278807">
    <property type="component" value="Unassembled WGS sequence"/>
</dbReference>
<evidence type="ECO:0000256" key="1">
    <source>
        <dbReference type="SAM" id="MobiDB-lite"/>
    </source>
</evidence>